<dbReference type="GO" id="GO:0006310">
    <property type="term" value="P:DNA recombination"/>
    <property type="evidence" value="ECO:0007669"/>
    <property type="project" value="UniProtKB-UniRule"/>
</dbReference>
<dbReference type="InterPro" id="IPR037278">
    <property type="entry name" value="ARFGAP/RecO"/>
</dbReference>
<evidence type="ECO:0000313" key="11">
    <source>
        <dbReference type="Proteomes" id="UP000243207"/>
    </source>
</evidence>
<dbReference type="Proteomes" id="UP000243207">
    <property type="component" value="Chromosome I"/>
</dbReference>
<evidence type="ECO:0000259" key="9">
    <source>
        <dbReference type="Pfam" id="PF11967"/>
    </source>
</evidence>
<evidence type="ECO:0000256" key="8">
    <source>
        <dbReference type="HAMAP-Rule" id="MF_00201"/>
    </source>
</evidence>
<evidence type="ECO:0000313" key="10">
    <source>
        <dbReference type="EMBL" id="SDS80085.1"/>
    </source>
</evidence>
<evidence type="ECO:0000256" key="1">
    <source>
        <dbReference type="ARBA" id="ARBA00003065"/>
    </source>
</evidence>
<dbReference type="EMBL" id="LT629736">
    <property type="protein sequence ID" value="SDS80085.1"/>
    <property type="molecule type" value="Genomic_DNA"/>
</dbReference>
<evidence type="ECO:0000256" key="7">
    <source>
        <dbReference type="ARBA" id="ARBA00033409"/>
    </source>
</evidence>
<dbReference type="Gene3D" id="1.20.1440.120">
    <property type="entry name" value="Recombination protein O, C-terminal domain"/>
    <property type="match status" value="1"/>
</dbReference>
<dbReference type="Pfam" id="PF11967">
    <property type="entry name" value="RecO_N"/>
    <property type="match status" value="1"/>
</dbReference>
<dbReference type="PANTHER" id="PTHR33991:SF1">
    <property type="entry name" value="DNA REPAIR PROTEIN RECO"/>
    <property type="match status" value="1"/>
</dbReference>
<dbReference type="HAMAP" id="MF_00201">
    <property type="entry name" value="RecO"/>
    <property type="match status" value="1"/>
</dbReference>
<comment type="function">
    <text evidence="1 8">Involved in DNA repair and RecF pathway recombination.</text>
</comment>
<evidence type="ECO:0000256" key="4">
    <source>
        <dbReference type="ARBA" id="ARBA00022763"/>
    </source>
</evidence>
<keyword evidence="6 8" id="KW-0234">DNA repair</keyword>
<sequence length="232" mass="25244">MHPLSPAYVLHSRPYRDTSALADLLTLNEGVQRVVWRGARGSRKGSGPQPFVPMMVGLAGRSELKTLASAETAGSYTLLQGDHLFSGLYLNELLLRLLRPADPQPLLFAAYQSALEALGSSAPVEPVLRRFEWQLLDVLGYGFSLTVDAWGQPLDPDARYGWQADQGLARVEAPPNAGFPGVSLLHMAADDWTDPATLRAAKLLMRQALSVHLGDRPLMSRQLFSSAKGVQS</sequence>
<dbReference type="RefSeq" id="WP_093394557.1">
    <property type="nucleotide sequence ID" value="NZ_LT629736.1"/>
</dbReference>
<dbReference type="STRING" id="487184.SAMN05216421_2222"/>
<dbReference type="AlphaFoldDB" id="A0A1H1V5W7"/>
<dbReference type="InterPro" id="IPR022572">
    <property type="entry name" value="DNA_rep/recomb_RecO_N"/>
</dbReference>
<evidence type="ECO:0000256" key="3">
    <source>
        <dbReference type="ARBA" id="ARBA00021310"/>
    </source>
</evidence>
<accession>A0A1H1V5W7</accession>
<dbReference type="PANTHER" id="PTHR33991">
    <property type="entry name" value="DNA REPAIR PROTEIN RECO"/>
    <property type="match status" value="1"/>
</dbReference>
<evidence type="ECO:0000256" key="6">
    <source>
        <dbReference type="ARBA" id="ARBA00023204"/>
    </source>
</evidence>
<dbReference type="InterPro" id="IPR012340">
    <property type="entry name" value="NA-bd_OB-fold"/>
</dbReference>
<gene>
    <name evidence="8" type="primary">recO</name>
    <name evidence="10" type="ORF">SAMN05216421_2222</name>
</gene>
<dbReference type="NCBIfam" id="TIGR00613">
    <property type="entry name" value="reco"/>
    <property type="match status" value="1"/>
</dbReference>
<reference evidence="11" key="1">
    <citation type="submission" date="2016-10" db="EMBL/GenBank/DDBJ databases">
        <authorList>
            <person name="Varghese N."/>
            <person name="Submissions S."/>
        </authorList>
    </citation>
    <scope>NUCLEOTIDE SEQUENCE [LARGE SCALE GENOMIC DNA]</scope>
    <source>
        <strain evidence="11">NRRL B-51270</strain>
    </source>
</reference>
<protein>
    <recommendedName>
        <fullName evidence="3 8">DNA repair protein RecO</fullName>
    </recommendedName>
    <alternativeName>
        <fullName evidence="7 8">Recombination protein O</fullName>
    </alternativeName>
</protein>
<dbReference type="Pfam" id="PF02565">
    <property type="entry name" value="RecO_C"/>
    <property type="match status" value="1"/>
</dbReference>
<name>A0A1H1V5W7_9GAMM</name>
<organism evidence="10 11">
    <name type="scientific">Halopseudomonas xinjiangensis</name>
    <dbReference type="NCBI Taxonomy" id="487184"/>
    <lineage>
        <taxon>Bacteria</taxon>
        <taxon>Pseudomonadati</taxon>
        <taxon>Pseudomonadota</taxon>
        <taxon>Gammaproteobacteria</taxon>
        <taxon>Pseudomonadales</taxon>
        <taxon>Pseudomonadaceae</taxon>
        <taxon>Halopseudomonas</taxon>
    </lineage>
</organism>
<keyword evidence="5 8" id="KW-0233">DNA recombination</keyword>
<evidence type="ECO:0000256" key="2">
    <source>
        <dbReference type="ARBA" id="ARBA00007452"/>
    </source>
</evidence>
<dbReference type="GO" id="GO:0043590">
    <property type="term" value="C:bacterial nucleoid"/>
    <property type="evidence" value="ECO:0007669"/>
    <property type="project" value="TreeGrafter"/>
</dbReference>
<keyword evidence="4 8" id="KW-0227">DNA damage</keyword>
<keyword evidence="11" id="KW-1185">Reference proteome</keyword>
<dbReference type="Gene3D" id="2.40.50.140">
    <property type="entry name" value="Nucleic acid-binding proteins"/>
    <property type="match status" value="1"/>
</dbReference>
<dbReference type="SUPFAM" id="SSF57863">
    <property type="entry name" value="ArfGap/RecO-like zinc finger"/>
    <property type="match status" value="1"/>
</dbReference>
<comment type="similarity">
    <text evidence="2 8">Belongs to the RecO family.</text>
</comment>
<dbReference type="InterPro" id="IPR003717">
    <property type="entry name" value="RecO"/>
</dbReference>
<evidence type="ECO:0000256" key="5">
    <source>
        <dbReference type="ARBA" id="ARBA00023172"/>
    </source>
</evidence>
<dbReference type="InterPro" id="IPR042242">
    <property type="entry name" value="RecO_C"/>
</dbReference>
<proteinExistence type="inferred from homology"/>
<feature type="domain" description="DNA replication/recombination mediator RecO N-terminal" evidence="9">
    <location>
        <begin position="5"/>
        <end position="76"/>
    </location>
</feature>
<dbReference type="SUPFAM" id="SSF50249">
    <property type="entry name" value="Nucleic acid-binding proteins"/>
    <property type="match status" value="1"/>
</dbReference>
<dbReference type="GO" id="GO:0006302">
    <property type="term" value="P:double-strand break repair"/>
    <property type="evidence" value="ECO:0007669"/>
    <property type="project" value="TreeGrafter"/>
</dbReference>
<dbReference type="OrthoDB" id="9804792at2"/>